<organism evidence="1 2">
    <name type="scientific">Vaccinium darrowii</name>
    <dbReference type="NCBI Taxonomy" id="229202"/>
    <lineage>
        <taxon>Eukaryota</taxon>
        <taxon>Viridiplantae</taxon>
        <taxon>Streptophyta</taxon>
        <taxon>Embryophyta</taxon>
        <taxon>Tracheophyta</taxon>
        <taxon>Spermatophyta</taxon>
        <taxon>Magnoliopsida</taxon>
        <taxon>eudicotyledons</taxon>
        <taxon>Gunneridae</taxon>
        <taxon>Pentapetalae</taxon>
        <taxon>asterids</taxon>
        <taxon>Ericales</taxon>
        <taxon>Ericaceae</taxon>
        <taxon>Vaccinioideae</taxon>
        <taxon>Vaccinieae</taxon>
        <taxon>Vaccinium</taxon>
    </lineage>
</organism>
<protein>
    <submittedName>
        <fullName evidence="1">Uncharacterized protein</fullName>
    </submittedName>
</protein>
<accession>A0ACB7YNM5</accession>
<comment type="caution">
    <text evidence="1">The sequence shown here is derived from an EMBL/GenBank/DDBJ whole genome shotgun (WGS) entry which is preliminary data.</text>
</comment>
<proteinExistence type="predicted"/>
<keyword evidence="2" id="KW-1185">Reference proteome</keyword>
<reference evidence="1 2" key="1">
    <citation type="journal article" date="2021" name="Hortic Res">
        <title>High-quality reference genome and annotation aids understanding of berry development for evergreen blueberry (Vaccinium darrowii).</title>
        <authorList>
            <person name="Yu J."/>
            <person name="Hulse-Kemp A.M."/>
            <person name="Babiker E."/>
            <person name="Staton M."/>
        </authorList>
    </citation>
    <scope>NUCLEOTIDE SEQUENCE [LARGE SCALE GENOMIC DNA]</scope>
    <source>
        <strain evidence="2">cv. NJ 8807/NJ 8810</strain>
        <tissue evidence="1">Young leaf</tissue>
    </source>
</reference>
<evidence type="ECO:0000313" key="2">
    <source>
        <dbReference type="Proteomes" id="UP000828048"/>
    </source>
</evidence>
<dbReference type="Proteomes" id="UP000828048">
    <property type="component" value="Chromosome 11"/>
</dbReference>
<evidence type="ECO:0000313" key="1">
    <source>
        <dbReference type="EMBL" id="KAH7855206.1"/>
    </source>
</evidence>
<name>A0ACB7YNM5_9ERIC</name>
<sequence>MLAGKSVHHWAQRCTAAVRALRAFSCPCNKNHGDNVVGIDFGTTNSRLAIMEAQVPTLLETESGKAIPSFIAIDDKMKFWVGEVAKAHAIGYPAEGFCYVKTLLGRKYHDLEIEELRTKVPYAIIEGPNGEAWVKAHGEPLSPTKLCAIIITKLKKLAECHRLRSISKAVIAAPAHFSGVQREEMLLAAKTAGLDVLGIIDEPIAVALSCKNIDRGIIAVFSLGGGTFSITLLEVSDGDTIVKATDFDTSLGGDNFDLVLVEYLVEEIRRIYSVDVSGDRIAMMKLNEAAVKAKVELSSSDQALIKLSSFAFSEDGPVHAKIALSRSKFEELVEPLIERMKKLCQKCLEAAHLDVQEIDEVVTVGGMVRVPRIKMIVEEIFLKSPCMQPVGPEEAVAIGALLKGALIIEDRRKLSMDLVPLSLGLEMLGGRFARIIDRDSVIPCVGSRNFTTSLDYEDSVSIRIFQGEHKLASRNKLLGELKLNCIPRAPQGVITIKVSFAVDTDGVLTVLGKSKDEYLQASLEIPFLNETNEEYVKKMARNAILVARRDREKFLMMQLKSVFEYKINRIHKILNYLKKTIPDKHLVYYENALVDMKKAVDFASVDSLKTMVSEATWRGYQLTKMEPEFFDSDSDEEI</sequence>
<dbReference type="EMBL" id="CM037161">
    <property type="protein sequence ID" value="KAH7855206.1"/>
    <property type="molecule type" value="Genomic_DNA"/>
</dbReference>
<gene>
    <name evidence="1" type="ORF">Vadar_022326</name>
</gene>